<name>A0ABS8NCV1_9CLOT</name>
<comment type="caution">
    <text evidence="8">The sequence shown here is derived from an EMBL/GenBank/DDBJ whole genome shotgun (WGS) entry which is preliminary data.</text>
</comment>
<feature type="transmembrane region" description="Helical" evidence="6">
    <location>
        <begin position="242"/>
        <end position="260"/>
    </location>
</feature>
<feature type="domain" description="Major facilitator superfamily (MFS) profile" evidence="7">
    <location>
        <begin position="16"/>
        <end position="420"/>
    </location>
</feature>
<gene>
    <name evidence="8" type="ORF">LN736_17045</name>
</gene>
<feature type="transmembrane region" description="Helical" evidence="6">
    <location>
        <begin position="12"/>
        <end position="29"/>
    </location>
</feature>
<keyword evidence="2" id="KW-0813">Transport</keyword>
<feature type="transmembrane region" description="Helical" evidence="6">
    <location>
        <begin position="272"/>
        <end position="293"/>
    </location>
</feature>
<dbReference type="RefSeq" id="WP_229982068.1">
    <property type="nucleotide sequence ID" value="NZ_JAJJPB010000036.1"/>
</dbReference>
<accession>A0ABS8NCV1</accession>
<evidence type="ECO:0000256" key="4">
    <source>
        <dbReference type="ARBA" id="ARBA00022989"/>
    </source>
</evidence>
<feature type="transmembrane region" description="Helical" evidence="6">
    <location>
        <begin position="396"/>
        <end position="418"/>
    </location>
</feature>
<dbReference type="InterPro" id="IPR036259">
    <property type="entry name" value="MFS_trans_sf"/>
</dbReference>
<dbReference type="Proteomes" id="UP001165422">
    <property type="component" value="Unassembled WGS sequence"/>
</dbReference>
<dbReference type="EMBL" id="JAJJPB010000036">
    <property type="protein sequence ID" value="MCC9296553.1"/>
    <property type="molecule type" value="Genomic_DNA"/>
</dbReference>
<evidence type="ECO:0000313" key="8">
    <source>
        <dbReference type="EMBL" id="MCC9296553.1"/>
    </source>
</evidence>
<dbReference type="Pfam" id="PF07690">
    <property type="entry name" value="MFS_1"/>
    <property type="match status" value="1"/>
</dbReference>
<dbReference type="PANTHER" id="PTHR43791:SF100">
    <property type="entry name" value="SUGAR TRANSPORTER"/>
    <property type="match status" value="1"/>
</dbReference>
<dbReference type="Gene3D" id="1.20.1250.20">
    <property type="entry name" value="MFS general substrate transporter like domains"/>
    <property type="match status" value="2"/>
</dbReference>
<sequence>METEVKKIPKRRWTHIIPVCILVYIVAFMDRTNISFAIAGGMSEALNLTASMSGLASGIFFIGYMVLQIPGGNMAEHGSAKKFISFSIIAWSIFAIVEGFVHNSTQLLILRFCLGVAEGGVWPAILVIITHWFPMEERGRANAFFIMNLAVANMITGPISSWLIVLSSWRLLFIGEGILALLLMLCWLPLITDRPENAKWLIKEEKDYIDSKLAEEKAAMDKNVAAKLTFGQALRNINMVKLSIVYFCYQIGVYGFTLWLPTLLKSISKTGITGIGFLSMFPFVAGMVGLWVFGNISDKTHNSKMSTAIPMLLFGVCLICSVQFGKYVWVSYAFMIGCGAFYEAGNGPFWTMPPMLFSADVAGGCRGVINAIGNLGGFVGPYVVGALMTRYNNAVAGMWTLGVFLIIGFFVAVSLPAVTSGRGFRELEANSKAN</sequence>
<dbReference type="InterPro" id="IPR000849">
    <property type="entry name" value="Sugar_P_transporter"/>
</dbReference>
<dbReference type="InterPro" id="IPR020846">
    <property type="entry name" value="MFS_dom"/>
</dbReference>
<reference evidence="8" key="1">
    <citation type="submission" date="2021-11" db="EMBL/GenBank/DDBJ databases">
        <authorList>
            <person name="Qingchun L."/>
            <person name="Dong Z."/>
            <person name="Zongwei Q."/>
            <person name="Jia Z."/>
            <person name="Duotao L."/>
        </authorList>
    </citation>
    <scope>NUCLEOTIDE SEQUENCE</scope>
    <source>
        <strain evidence="8">WLY-B-L2</strain>
    </source>
</reference>
<feature type="transmembrane region" description="Helical" evidence="6">
    <location>
        <begin position="171"/>
        <end position="191"/>
    </location>
</feature>
<dbReference type="PANTHER" id="PTHR43791">
    <property type="entry name" value="PERMEASE-RELATED"/>
    <property type="match status" value="1"/>
</dbReference>
<evidence type="ECO:0000256" key="5">
    <source>
        <dbReference type="ARBA" id="ARBA00023136"/>
    </source>
</evidence>
<evidence type="ECO:0000256" key="2">
    <source>
        <dbReference type="ARBA" id="ARBA00022448"/>
    </source>
</evidence>
<dbReference type="PIRSF" id="PIRSF002808">
    <property type="entry name" value="Hexose_phosphate_transp"/>
    <property type="match status" value="1"/>
</dbReference>
<evidence type="ECO:0000313" key="9">
    <source>
        <dbReference type="Proteomes" id="UP001165422"/>
    </source>
</evidence>
<keyword evidence="3 6" id="KW-0812">Transmembrane</keyword>
<evidence type="ECO:0000256" key="3">
    <source>
        <dbReference type="ARBA" id="ARBA00022692"/>
    </source>
</evidence>
<protein>
    <submittedName>
        <fullName evidence="8">MFS transporter</fullName>
    </submittedName>
</protein>
<dbReference type="CDD" id="cd17319">
    <property type="entry name" value="MFS_ExuT_GudP_like"/>
    <property type="match status" value="1"/>
</dbReference>
<dbReference type="SUPFAM" id="SSF103473">
    <property type="entry name" value="MFS general substrate transporter"/>
    <property type="match status" value="1"/>
</dbReference>
<feature type="transmembrane region" description="Helical" evidence="6">
    <location>
        <begin position="145"/>
        <end position="165"/>
    </location>
</feature>
<comment type="subcellular location">
    <subcellularLocation>
        <location evidence="1">Cell membrane</location>
        <topology evidence="1">Multi-pass membrane protein</topology>
    </subcellularLocation>
</comment>
<feature type="transmembrane region" description="Helical" evidence="6">
    <location>
        <begin position="83"/>
        <end position="102"/>
    </location>
</feature>
<keyword evidence="9" id="KW-1185">Reference proteome</keyword>
<evidence type="ECO:0000259" key="7">
    <source>
        <dbReference type="PROSITE" id="PS50850"/>
    </source>
</evidence>
<keyword evidence="5 6" id="KW-0472">Membrane</keyword>
<proteinExistence type="predicted"/>
<evidence type="ECO:0000256" key="1">
    <source>
        <dbReference type="ARBA" id="ARBA00004651"/>
    </source>
</evidence>
<feature type="transmembrane region" description="Helical" evidence="6">
    <location>
        <begin position="305"/>
        <end position="325"/>
    </location>
</feature>
<dbReference type="InterPro" id="IPR011701">
    <property type="entry name" value="MFS"/>
</dbReference>
<organism evidence="8 9">
    <name type="scientific">Clostridium aromativorans</name>
    <dbReference type="NCBI Taxonomy" id="2836848"/>
    <lineage>
        <taxon>Bacteria</taxon>
        <taxon>Bacillati</taxon>
        <taxon>Bacillota</taxon>
        <taxon>Clostridia</taxon>
        <taxon>Eubacteriales</taxon>
        <taxon>Clostridiaceae</taxon>
        <taxon>Clostridium</taxon>
    </lineage>
</organism>
<feature type="transmembrane region" description="Helical" evidence="6">
    <location>
        <begin position="49"/>
        <end position="71"/>
    </location>
</feature>
<keyword evidence="4 6" id="KW-1133">Transmembrane helix</keyword>
<dbReference type="PROSITE" id="PS50850">
    <property type="entry name" value="MFS"/>
    <property type="match status" value="1"/>
</dbReference>
<evidence type="ECO:0000256" key="6">
    <source>
        <dbReference type="SAM" id="Phobius"/>
    </source>
</evidence>
<feature type="transmembrane region" description="Helical" evidence="6">
    <location>
        <begin position="108"/>
        <end position="133"/>
    </location>
</feature>